<dbReference type="InterPro" id="IPR036908">
    <property type="entry name" value="RlpA-like_sf"/>
</dbReference>
<dbReference type="Proteomes" id="UP000005065">
    <property type="component" value="Unassembled WGS sequence"/>
</dbReference>
<dbReference type="PANTHER" id="PTHR30124">
    <property type="entry name" value="MEMBRANE-BOUND LYTIC MUREIN TRANSGLYCOSYLASE A"/>
    <property type="match status" value="1"/>
</dbReference>
<dbReference type="SUPFAM" id="SSF50685">
    <property type="entry name" value="Barwin-like endoglucanases"/>
    <property type="match status" value="1"/>
</dbReference>
<comment type="caution">
    <text evidence="1">The sequence shown here is derived from an EMBL/GenBank/DDBJ whole genome shotgun (WGS) entry which is preliminary data.</text>
</comment>
<evidence type="ECO:0000313" key="1">
    <source>
        <dbReference type="EMBL" id="EHC83140.1"/>
    </source>
</evidence>
<reference evidence="1 2" key="1">
    <citation type="journal article" date="2011" name="BMC Genomics">
        <title>Genome sequencing reveals diversification of virulence factor content and possible host adaptation in distinct subpopulations of Salmonella enterica.</title>
        <authorList>
            <person name="den Bakker H.C."/>
            <person name="Moreno Switt A.I."/>
            <person name="Govoni G."/>
            <person name="Cummings C.A."/>
            <person name="Ranieri M.L."/>
            <person name="Degoricija L."/>
            <person name="Hoelzer K."/>
            <person name="Rodriguez-Rivera L.D."/>
            <person name="Brown S."/>
            <person name="Bolchacova E."/>
            <person name="Furtado M.R."/>
            <person name="Wiedmann M."/>
        </authorList>
    </citation>
    <scope>NUCLEOTIDE SEQUENCE [LARGE SCALE GENOMIC DNA]</scope>
    <source>
        <strain evidence="1 2">A4-543</strain>
    </source>
</reference>
<gene>
    <name evidence="1" type="ORF">LTSESEN_4654</name>
</gene>
<protein>
    <submittedName>
        <fullName evidence="1">Lytic murein transglycosylase A</fullName>
    </submittedName>
</protein>
<proteinExistence type="predicted"/>
<dbReference type="GO" id="GO:0009253">
    <property type="term" value="P:peptidoglycan catabolic process"/>
    <property type="evidence" value="ECO:0007669"/>
    <property type="project" value="TreeGrafter"/>
</dbReference>
<dbReference type="Gene3D" id="2.40.40.10">
    <property type="entry name" value="RlpA-like domain"/>
    <property type="match status" value="1"/>
</dbReference>
<sequence>MKGRWAKYVATGVMLAMLAACSSKPTDRGQQYKDGKFTQPFSLVNQPDAVGAPINAGDFAEQVDQIRSASPRLYTNQSNVYNAVQNWLRSGGDTRTMRQFGIDAWQMEGTDNYGNVQFTGYYTPVVQARHTRQTRQGAFQYPIRARARSSILSIVCRQNADAYRPALRSTQAR</sequence>
<dbReference type="PROSITE" id="PS51257">
    <property type="entry name" value="PROKAR_LIPOPROTEIN"/>
    <property type="match status" value="1"/>
</dbReference>
<name>G5R4Y3_SALSE</name>
<dbReference type="GO" id="GO:0008933">
    <property type="term" value="F:peptidoglycan lytic transglycosylase activity"/>
    <property type="evidence" value="ECO:0007669"/>
    <property type="project" value="TreeGrafter"/>
</dbReference>
<dbReference type="InterPro" id="IPR026044">
    <property type="entry name" value="MltA"/>
</dbReference>
<dbReference type="PANTHER" id="PTHR30124:SF0">
    <property type="entry name" value="MEMBRANE-BOUND LYTIC MUREIN TRANSGLYCOSYLASE A"/>
    <property type="match status" value="1"/>
</dbReference>
<accession>G5R4Y3</accession>
<organism evidence="1 2">
    <name type="scientific">Salmonella enterica subsp. enterica serovar Senftenberg str. A4-543</name>
    <dbReference type="NCBI Taxonomy" id="913082"/>
    <lineage>
        <taxon>Bacteria</taxon>
        <taxon>Pseudomonadati</taxon>
        <taxon>Pseudomonadota</taxon>
        <taxon>Gammaproteobacteria</taxon>
        <taxon>Enterobacterales</taxon>
        <taxon>Enterobacteriaceae</taxon>
        <taxon>Salmonella</taxon>
    </lineage>
</organism>
<dbReference type="BioCyc" id="SENT913082:G120J-2694-MONOMER"/>
<evidence type="ECO:0000313" key="2">
    <source>
        <dbReference type="Proteomes" id="UP000005065"/>
    </source>
</evidence>
<dbReference type="AlphaFoldDB" id="G5R4Y3"/>
<dbReference type="EMBL" id="AFCU01001522">
    <property type="protein sequence ID" value="EHC83140.1"/>
    <property type="molecule type" value="Genomic_DNA"/>
</dbReference>
<dbReference type="PATRIC" id="fig|913082.3.peg.3601"/>